<dbReference type="PRINTS" id="PR00799">
    <property type="entry name" value="TRANSAMINASE"/>
</dbReference>
<evidence type="ECO:0000256" key="1">
    <source>
        <dbReference type="ARBA" id="ARBA00001933"/>
    </source>
</evidence>
<dbReference type="GO" id="GO:0006532">
    <property type="term" value="P:aspartate biosynthetic process"/>
    <property type="evidence" value="ECO:0007669"/>
    <property type="project" value="TreeGrafter"/>
</dbReference>
<keyword evidence="4" id="KW-0032">Aminotransferase</keyword>
<dbReference type="GeneID" id="37219580"/>
<comment type="subunit">
    <text evidence="3">Homodimer.</text>
</comment>
<evidence type="ECO:0000256" key="4">
    <source>
        <dbReference type="ARBA" id="ARBA00022576"/>
    </source>
</evidence>
<evidence type="ECO:0000313" key="8">
    <source>
        <dbReference type="EMBL" id="RAL02534.1"/>
    </source>
</evidence>
<sequence>MSLFEQIPAVPADGAFAMIEAFKADPSEKKVNLSPGIYRDEDANTWVLPSVKKARSILESNPNLNHDISPQLGHPDLVSVAREITFADTLATRTIVSMQTIAGTGANNTIARLISDILHPKHIWLSNPSWENHPKIWAHVDAGIEQRLYPYYDEETSTLDIEGMVATLRQHAVKGDAIVLQACAHNPTGMDPSRALWEAIAQVCEEKGLFPIFDSA</sequence>
<evidence type="ECO:0000256" key="5">
    <source>
        <dbReference type="ARBA" id="ARBA00022679"/>
    </source>
</evidence>
<dbReference type="RefSeq" id="XP_025576861.1">
    <property type="nucleotide sequence ID" value="XM_025714715.1"/>
</dbReference>
<dbReference type="Gene3D" id="3.40.640.10">
    <property type="entry name" value="Type I PLP-dependent aspartate aminotransferase-like (Major domain)"/>
    <property type="match status" value="1"/>
</dbReference>
<protein>
    <submittedName>
        <fullName evidence="8">PLP-dependent transferase</fullName>
    </submittedName>
</protein>
<dbReference type="InterPro" id="IPR000796">
    <property type="entry name" value="Asp_trans"/>
</dbReference>
<dbReference type="InterPro" id="IPR004839">
    <property type="entry name" value="Aminotransferase_I/II_large"/>
</dbReference>
<evidence type="ECO:0000259" key="7">
    <source>
        <dbReference type="Pfam" id="PF00155"/>
    </source>
</evidence>
<dbReference type="InterPro" id="IPR015422">
    <property type="entry name" value="PyrdxlP-dep_Trfase_small"/>
</dbReference>
<dbReference type="GO" id="GO:0005829">
    <property type="term" value="C:cytosol"/>
    <property type="evidence" value="ECO:0007669"/>
    <property type="project" value="TreeGrafter"/>
</dbReference>
<proteinExistence type="inferred from homology"/>
<dbReference type="PANTHER" id="PTHR11879:SF20">
    <property type="entry name" value="ASPARTATE AMINOTRANSFERASE"/>
    <property type="match status" value="1"/>
</dbReference>
<evidence type="ECO:0000256" key="2">
    <source>
        <dbReference type="ARBA" id="ARBA00007441"/>
    </source>
</evidence>
<keyword evidence="6" id="KW-0663">Pyridoxal phosphate</keyword>
<comment type="cofactor">
    <cofactor evidence="1">
        <name>pyridoxal 5'-phosphate</name>
        <dbReference type="ChEBI" id="CHEBI:597326"/>
    </cofactor>
</comment>
<dbReference type="EMBL" id="KZ824430">
    <property type="protein sequence ID" value="RAL02534.1"/>
    <property type="molecule type" value="Genomic_DNA"/>
</dbReference>
<organism evidence="8 9">
    <name type="scientific">Aspergillus ibericus CBS 121593</name>
    <dbReference type="NCBI Taxonomy" id="1448316"/>
    <lineage>
        <taxon>Eukaryota</taxon>
        <taxon>Fungi</taxon>
        <taxon>Dikarya</taxon>
        <taxon>Ascomycota</taxon>
        <taxon>Pezizomycotina</taxon>
        <taxon>Eurotiomycetes</taxon>
        <taxon>Eurotiomycetidae</taxon>
        <taxon>Eurotiales</taxon>
        <taxon>Aspergillaceae</taxon>
        <taxon>Aspergillus</taxon>
        <taxon>Aspergillus subgen. Circumdati</taxon>
    </lineage>
</organism>
<keyword evidence="5 8" id="KW-0808">Transferase</keyword>
<dbReference type="SUPFAM" id="SSF53383">
    <property type="entry name" value="PLP-dependent transferases"/>
    <property type="match status" value="1"/>
</dbReference>
<dbReference type="InterPro" id="IPR015424">
    <property type="entry name" value="PyrdxlP-dep_Trfase"/>
</dbReference>
<dbReference type="PANTHER" id="PTHR11879">
    <property type="entry name" value="ASPARTATE AMINOTRANSFERASE"/>
    <property type="match status" value="1"/>
</dbReference>
<dbReference type="Gene3D" id="3.90.1150.10">
    <property type="entry name" value="Aspartate Aminotransferase, domain 1"/>
    <property type="match status" value="1"/>
</dbReference>
<reference evidence="8 9" key="1">
    <citation type="submission" date="2018-02" db="EMBL/GenBank/DDBJ databases">
        <title>The genomes of Aspergillus section Nigri reveals drivers in fungal speciation.</title>
        <authorList>
            <consortium name="DOE Joint Genome Institute"/>
            <person name="Vesth T.C."/>
            <person name="Nybo J."/>
            <person name="Theobald S."/>
            <person name="Brandl J."/>
            <person name="Frisvad J.C."/>
            <person name="Nielsen K.F."/>
            <person name="Lyhne E.K."/>
            <person name="Kogle M.E."/>
            <person name="Kuo A."/>
            <person name="Riley R."/>
            <person name="Clum A."/>
            <person name="Nolan M."/>
            <person name="Lipzen A."/>
            <person name="Salamov A."/>
            <person name="Henrissat B."/>
            <person name="Wiebenga A."/>
            <person name="De vries R.P."/>
            <person name="Grigoriev I.V."/>
            <person name="Mortensen U.H."/>
            <person name="Andersen M.R."/>
            <person name="Baker S.E."/>
        </authorList>
    </citation>
    <scope>NUCLEOTIDE SEQUENCE [LARGE SCALE GENOMIC DNA]</scope>
    <source>
        <strain evidence="8 9">CBS 121593</strain>
    </source>
</reference>
<dbReference type="GO" id="GO:0030170">
    <property type="term" value="F:pyridoxal phosphate binding"/>
    <property type="evidence" value="ECO:0007669"/>
    <property type="project" value="InterPro"/>
</dbReference>
<evidence type="ECO:0000256" key="3">
    <source>
        <dbReference type="ARBA" id="ARBA00011738"/>
    </source>
</evidence>
<feature type="domain" description="Aminotransferase class I/classII large" evidence="7">
    <location>
        <begin position="29"/>
        <end position="216"/>
    </location>
</feature>
<dbReference type="VEuPathDB" id="FungiDB:BO80DRAFT_25829"/>
<evidence type="ECO:0000256" key="6">
    <source>
        <dbReference type="ARBA" id="ARBA00022898"/>
    </source>
</evidence>
<dbReference type="Proteomes" id="UP000249402">
    <property type="component" value="Unassembled WGS sequence"/>
</dbReference>
<keyword evidence="9" id="KW-1185">Reference proteome</keyword>
<dbReference type="InterPro" id="IPR015421">
    <property type="entry name" value="PyrdxlP-dep_Trfase_major"/>
</dbReference>
<dbReference type="Pfam" id="PF00155">
    <property type="entry name" value="Aminotran_1_2"/>
    <property type="match status" value="1"/>
</dbReference>
<dbReference type="STRING" id="1448316.A0A395H8I2"/>
<dbReference type="GO" id="GO:0004069">
    <property type="term" value="F:L-aspartate:2-oxoglutarate aminotransferase activity"/>
    <property type="evidence" value="ECO:0007669"/>
    <property type="project" value="TreeGrafter"/>
</dbReference>
<accession>A0A395H8I2</accession>
<gene>
    <name evidence="8" type="ORF">BO80DRAFT_25829</name>
</gene>
<dbReference type="AlphaFoldDB" id="A0A395H8I2"/>
<evidence type="ECO:0000313" key="9">
    <source>
        <dbReference type="Proteomes" id="UP000249402"/>
    </source>
</evidence>
<comment type="similarity">
    <text evidence="2">Belongs to the class-I pyridoxal-phosphate-dependent aminotransferase family.</text>
</comment>
<dbReference type="OrthoDB" id="550424at2759"/>
<name>A0A395H8I2_9EURO</name>